<dbReference type="EC" id="1.1.1.31" evidence="3"/>
<proteinExistence type="inferred from homology"/>
<dbReference type="GO" id="GO:0050661">
    <property type="term" value="F:NADP binding"/>
    <property type="evidence" value="ECO:0007669"/>
    <property type="project" value="InterPro"/>
</dbReference>
<keyword evidence="11" id="KW-1185">Reference proteome</keyword>
<dbReference type="AlphaFoldDB" id="A0A8B9W7P1"/>
<dbReference type="Ensembl" id="ENSBGRT00000004027.1">
    <property type="protein sequence ID" value="ENSBGRP00000003530.1"/>
    <property type="gene ID" value="ENSBGRG00000002143.1"/>
</dbReference>
<dbReference type="GO" id="GO:0051287">
    <property type="term" value="F:NAD binding"/>
    <property type="evidence" value="ECO:0007669"/>
    <property type="project" value="InterPro"/>
</dbReference>
<evidence type="ECO:0000256" key="8">
    <source>
        <dbReference type="ARBA" id="ARBA00049197"/>
    </source>
</evidence>
<evidence type="ECO:0000256" key="4">
    <source>
        <dbReference type="ARBA" id="ARBA00016933"/>
    </source>
</evidence>
<dbReference type="PANTHER" id="PTHR22981:SF7">
    <property type="entry name" value="3-HYDROXYISOBUTYRATE DEHYDROGENASE, MITOCHONDRIAL"/>
    <property type="match status" value="1"/>
</dbReference>
<dbReference type="PANTHER" id="PTHR22981">
    <property type="entry name" value="3-HYDROXYISOBUTYRATE DEHYDROGENASE-RELATED"/>
    <property type="match status" value="1"/>
</dbReference>
<evidence type="ECO:0000256" key="5">
    <source>
        <dbReference type="ARBA" id="ARBA00022456"/>
    </source>
</evidence>
<name>A0A8B9W7P1_BOSMU</name>
<evidence type="ECO:0000313" key="10">
    <source>
        <dbReference type="Ensembl" id="ENSBGRP00000003530.1"/>
    </source>
</evidence>
<dbReference type="InterPro" id="IPR008927">
    <property type="entry name" value="6-PGluconate_DH-like_C_sf"/>
</dbReference>
<dbReference type="InterPro" id="IPR013328">
    <property type="entry name" value="6PGD_dom2"/>
</dbReference>
<dbReference type="SUPFAM" id="SSF48179">
    <property type="entry name" value="6-phosphogluconate dehydrogenase C-terminal domain-like"/>
    <property type="match status" value="1"/>
</dbReference>
<protein>
    <recommendedName>
        <fullName evidence="4">3-hydroxyisobutyrate dehydrogenase, mitochondrial</fullName>
        <ecNumber evidence="3">1.1.1.31</ecNumber>
    </recommendedName>
</protein>
<keyword evidence="7" id="KW-0520">NAD</keyword>
<evidence type="ECO:0000259" key="9">
    <source>
        <dbReference type="Pfam" id="PF03446"/>
    </source>
</evidence>
<dbReference type="Proteomes" id="UP000694520">
    <property type="component" value="Chromosome 4"/>
</dbReference>
<accession>A0A8B9W7P1</accession>
<evidence type="ECO:0000313" key="11">
    <source>
        <dbReference type="Proteomes" id="UP000694520"/>
    </source>
</evidence>
<comment type="pathway">
    <text evidence="1">Amino-acid degradation; L-valine degradation.</text>
</comment>
<evidence type="ECO:0000256" key="1">
    <source>
        <dbReference type="ARBA" id="ARBA00005109"/>
    </source>
</evidence>
<feature type="domain" description="6-phosphogluconate dehydrogenase NADP-binding" evidence="9">
    <location>
        <begin position="42"/>
        <end position="200"/>
    </location>
</feature>
<gene>
    <name evidence="10" type="primary">HIBADH</name>
</gene>
<sequence length="324" mass="35086">MAASLRLRGAASGLRYWSRRQPPAVASLAAVCSRSMASKTPVGFIGVGNMGNPMAKNLMKHGYPLIIYDVFPDACKEFLDAGEQVVSSPADVAEKADRIITMLPTSINAIEAYSGANGILKKVKKGSLLIDSSTIDPMVSKELAKEVEKMGAVFMDAPVSGGVGAARSGNLTFMVGGVEEEFAAAQELLGCMGSNVVYCGAVGTGQAAKICNNLLLAISMIGTAEAMNLGIRAVLIGSEEPQQIQCWQMTPLFARRRLVCSQQQPTTLTSRQLQTWEGMWARTADRALERQLMYSCLHSFTRDFFPKQTTIKKSEWKNVYRVLN</sequence>
<keyword evidence="5" id="KW-0101">Branched-chain amino acid catabolism</keyword>
<dbReference type="GO" id="GO:0005739">
    <property type="term" value="C:mitochondrion"/>
    <property type="evidence" value="ECO:0007669"/>
    <property type="project" value="TreeGrafter"/>
</dbReference>
<dbReference type="NCBIfam" id="TIGR01692">
    <property type="entry name" value="HIBADH"/>
    <property type="match status" value="1"/>
</dbReference>
<dbReference type="Gene3D" id="1.10.1040.10">
    <property type="entry name" value="N-(1-d-carboxylethyl)-l-norvaline Dehydrogenase, domain 2"/>
    <property type="match status" value="1"/>
</dbReference>
<dbReference type="GO" id="GO:0008442">
    <property type="term" value="F:3-hydroxyisobutyrate dehydrogenase activity"/>
    <property type="evidence" value="ECO:0007669"/>
    <property type="project" value="UniProtKB-EC"/>
</dbReference>
<dbReference type="GeneTree" id="ENSGT00940000155255"/>
<keyword evidence="6" id="KW-0560">Oxidoreductase</keyword>
<evidence type="ECO:0000256" key="3">
    <source>
        <dbReference type="ARBA" id="ARBA00012991"/>
    </source>
</evidence>
<reference evidence="10" key="1">
    <citation type="submission" date="2019-05" db="EMBL/GenBank/DDBJ databases">
        <authorList>
            <person name="Zhang S."/>
            <person name="Liu J."/>
        </authorList>
    </citation>
    <scope>NUCLEOTIDE SEQUENCE [LARGE SCALE GENOMIC DNA]</scope>
</reference>
<dbReference type="InterPro" id="IPR006115">
    <property type="entry name" value="6PGDH_NADP-bd"/>
</dbReference>
<dbReference type="FunFam" id="3.40.50.720:FF:000119">
    <property type="entry name" value="3-hydroxyisobutyrate dehydrogenase"/>
    <property type="match status" value="1"/>
</dbReference>
<organism evidence="10 11">
    <name type="scientific">Bos mutus grunniens</name>
    <name type="common">Wild yak</name>
    <name type="synonym">Bos grunniens</name>
    <dbReference type="NCBI Taxonomy" id="30521"/>
    <lineage>
        <taxon>Eukaryota</taxon>
        <taxon>Metazoa</taxon>
        <taxon>Chordata</taxon>
        <taxon>Craniata</taxon>
        <taxon>Vertebrata</taxon>
        <taxon>Euteleostomi</taxon>
        <taxon>Mammalia</taxon>
        <taxon>Eutheria</taxon>
        <taxon>Laurasiatheria</taxon>
        <taxon>Artiodactyla</taxon>
        <taxon>Ruminantia</taxon>
        <taxon>Pecora</taxon>
        <taxon>Bovidae</taxon>
        <taxon>Bovinae</taxon>
        <taxon>Bos</taxon>
    </lineage>
</organism>
<dbReference type="GO" id="GO:0006574">
    <property type="term" value="P:L-valine catabolic process"/>
    <property type="evidence" value="ECO:0007669"/>
    <property type="project" value="UniProtKB-UniPathway"/>
</dbReference>
<comment type="similarity">
    <text evidence="2">Belongs to the HIBADH-related family. 3-hydroxyisobutyrate dehydrogenase subfamily.</text>
</comment>
<dbReference type="Pfam" id="PF03446">
    <property type="entry name" value="NAD_binding_2"/>
    <property type="match status" value="1"/>
</dbReference>
<dbReference type="SUPFAM" id="SSF51735">
    <property type="entry name" value="NAD(P)-binding Rossmann-fold domains"/>
    <property type="match status" value="1"/>
</dbReference>
<dbReference type="InterPro" id="IPR036291">
    <property type="entry name" value="NAD(P)-bd_dom_sf"/>
</dbReference>
<dbReference type="InterPro" id="IPR011548">
    <property type="entry name" value="HIBADH"/>
</dbReference>
<comment type="catalytic activity">
    <reaction evidence="8">
        <text>3-hydroxy-2-methylpropanoate + NAD(+) = 2-methyl-3-oxopropanoate + NADH + H(+)</text>
        <dbReference type="Rhea" id="RHEA:17681"/>
        <dbReference type="ChEBI" id="CHEBI:11805"/>
        <dbReference type="ChEBI" id="CHEBI:15378"/>
        <dbReference type="ChEBI" id="CHEBI:57540"/>
        <dbReference type="ChEBI" id="CHEBI:57700"/>
        <dbReference type="ChEBI" id="CHEBI:57945"/>
        <dbReference type="EC" id="1.1.1.31"/>
    </reaction>
</comment>
<evidence type="ECO:0000256" key="2">
    <source>
        <dbReference type="ARBA" id="ARBA00006013"/>
    </source>
</evidence>
<dbReference type="UniPathway" id="UPA00362"/>
<evidence type="ECO:0000256" key="7">
    <source>
        <dbReference type="ARBA" id="ARBA00023027"/>
    </source>
</evidence>
<evidence type="ECO:0000256" key="6">
    <source>
        <dbReference type="ARBA" id="ARBA00023002"/>
    </source>
</evidence>
<reference evidence="10" key="2">
    <citation type="submission" date="2025-08" db="UniProtKB">
        <authorList>
            <consortium name="Ensembl"/>
        </authorList>
    </citation>
    <scope>IDENTIFICATION</scope>
</reference>
<reference evidence="10" key="3">
    <citation type="submission" date="2025-09" db="UniProtKB">
        <authorList>
            <consortium name="Ensembl"/>
        </authorList>
    </citation>
    <scope>IDENTIFICATION</scope>
</reference>
<dbReference type="Gene3D" id="3.40.50.720">
    <property type="entry name" value="NAD(P)-binding Rossmann-like Domain"/>
    <property type="match status" value="1"/>
</dbReference>